<dbReference type="EMBL" id="JMQA01000018">
    <property type="protein sequence ID" value="KFN10546.1"/>
    <property type="molecule type" value="Genomic_DNA"/>
</dbReference>
<reference evidence="3 4" key="1">
    <citation type="submission" date="2014-04" db="EMBL/GenBank/DDBJ databases">
        <authorList>
            <person name="Bishop-Lilly K.A."/>
            <person name="Broomall S.M."/>
            <person name="Chain P.S."/>
            <person name="Chertkov O."/>
            <person name="Coyne S.R."/>
            <person name="Daligault H.E."/>
            <person name="Davenport K.W."/>
            <person name="Erkkila T."/>
            <person name="Frey K.G."/>
            <person name="Gibbons H.S."/>
            <person name="Gu W."/>
            <person name="Jaissle J."/>
            <person name="Johnson S.L."/>
            <person name="Koroleva G.I."/>
            <person name="Ladner J.T."/>
            <person name="Lo C.-C."/>
            <person name="Minogue T.D."/>
            <person name="Munk C."/>
            <person name="Palacios G.F."/>
            <person name="Redden C.L."/>
            <person name="Rosenzweig C.N."/>
            <person name="Scholz M.B."/>
            <person name="Teshima H."/>
            <person name="Xu Y."/>
        </authorList>
    </citation>
    <scope>NUCLEOTIDE SEQUENCE [LARGE SCALE GENOMIC DNA]</scope>
    <source>
        <strain evidence="3 4">8244</strain>
    </source>
</reference>
<comment type="caution">
    <text evidence="3">The sequence shown here is derived from an EMBL/GenBank/DDBJ whole genome shotgun (WGS) entry which is preliminary data.</text>
</comment>
<accession>A0A091A2N6</accession>
<dbReference type="GeneID" id="77011729"/>
<gene>
    <name evidence="3" type="ORF">DJ90_982</name>
</gene>
<dbReference type="HOGENOM" id="CLU_044980_0_0_9"/>
<protein>
    <submittedName>
        <fullName evidence="3">Uncharacterized protein</fullName>
    </submittedName>
</protein>
<evidence type="ECO:0000256" key="1">
    <source>
        <dbReference type="SAM" id="Coils"/>
    </source>
</evidence>
<dbReference type="AlphaFoldDB" id="A0A091A2N6"/>
<organism evidence="3 4">
    <name type="scientific">Paenibacillus macerans</name>
    <name type="common">Bacillus macerans</name>
    <dbReference type="NCBI Taxonomy" id="44252"/>
    <lineage>
        <taxon>Bacteria</taxon>
        <taxon>Bacillati</taxon>
        <taxon>Bacillota</taxon>
        <taxon>Bacilli</taxon>
        <taxon>Bacillales</taxon>
        <taxon>Paenibacillaceae</taxon>
        <taxon>Paenibacillus</taxon>
    </lineage>
</organism>
<evidence type="ECO:0000256" key="2">
    <source>
        <dbReference type="SAM" id="MobiDB-lite"/>
    </source>
</evidence>
<feature type="compositionally biased region" description="Basic and acidic residues" evidence="2">
    <location>
        <begin position="278"/>
        <end position="308"/>
    </location>
</feature>
<dbReference type="Proteomes" id="UP000029278">
    <property type="component" value="Unassembled WGS sequence"/>
</dbReference>
<feature type="region of interest" description="Disordered" evidence="2">
    <location>
        <begin position="277"/>
        <end position="479"/>
    </location>
</feature>
<keyword evidence="1" id="KW-0175">Coiled coil</keyword>
<evidence type="ECO:0000313" key="3">
    <source>
        <dbReference type="EMBL" id="KFN10546.1"/>
    </source>
</evidence>
<feature type="compositionally biased region" description="Low complexity" evidence="2">
    <location>
        <begin position="447"/>
        <end position="472"/>
    </location>
</feature>
<dbReference type="STRING" id="44252.DJ90_982"/>
<evidence type="ECO:0000313" key="4">
    <source>
        <dbReference type="Proteomes" id="UP000029278"/>
    </source>
</evidence>
<feature type="coiled-coil region" evidence="1">
    <location>
        <begin position="108"/>
        <end position="142"/>
    </location>
</feature>
<keyword evidence="4" id="KW-1185">Reference proteome</keyword>
<feature type="compositionally biased region" description="Polar residues" evidence="2">
    <location>
        <begin position="387"/>
        <end position="397"/>
    </location>
</feature>
<dbReference type="RefSeq" id="WP_063836300.1">
    <property type="nucleotide sequence ID" value="NZ_BOSD01000028.1"/>
</dbReference>
<sequence>MVKTLQSGLIFSTLLLWTSQQVGTTFGEFTSVREDHSEIKACRVFPSQIENQLSLLAEHLERAASLKGRLLGSAVTPPAYNPSATDLVYDGGEGTNEFEAGSRLGPAAAGLSARIGELNAMIQQLEQQKALNQSIWQELQRELAAASAPVHELLTSLNELEPNCAELSQTTLLDRITDLLERSGLHSGSLSGTLQEILSYLRSVHQLGSLTSDGFAADSYATAAFFDGRVAIDGDPAGEELLAYFESVQASLQSAIAGLTAGISSLEAQRAQLLPEAEAQRPAEIERQKQLQEEQAKQEEQAGEKEPAAPDGSGNPSDGETPPPGDKQAVKDKTPAEGDIPTVSETGDGETPLAGEASNEKTPTAGESGGGDVRIPADSEGGDGDEPTSSAEQSADPNDSHANKPSPPQPERSAAGPSPAQPEEPPASEDGAPAEGGQPGGQNLDQDGPGQADSADSADSADAGADASPSPANDQKGGE</sequence>
<dbReference type="PATRIC" id="fig|44252.3.peg.1440"/>
<proteinExistence type="predicted"/>
<name>A0A091A2N6_PAEMA</name>